<evidence type="ECO:0000256" key="3">
    <source>
        <dbReference type="SAM" id="MobiDB-lite"/>
    </source>
</evidence>
<evidence type="ECO:0000259" key="4">
    <source>
        <dbReference type="PROSITE" id="PS50290"/>
    </source>
</evidence>
<dbReference type="PANTHER" id="PTHR10048">
    <property type="entry name" value="PHOSPHATIDYLINOSITOL KINASE"/>
    <property type="match status" value="1"/>
</dbReference>
<dbReference type="CDD" id="cd00896">
    <property type="entry name" value="PI3Kc_III"/>
    <property type="match status" value="1"/>
</dbReference>
<comment type="caution">
    <text evidence="6">The sequence shown here is derived from an EMBL/GenBank/DDBJ whole genome shotgun (WGS) entry which is preliminary data.</text>
</comment>
<feature type="compositionally biased region" description="Polar residues" evidence="3">
    <location>
        <begin position="177"/>
        <end position="200"/>
    </location>
</feature>
<keyword evidence="7" id="KW-1185">Reference proteome</keyword>
<evidence type="ECO:0000313" key="7">
    <source>
        <dbReference type="Proteomes" id="UP001281761"/>
    </source>
</evidence>
<dbReference type="PROSITE" id="PS50290">
    <property type="entry name" value="PI3_4_KINASE_3"/>
    <property type="match status" value="1"/>
</dbReference>
<dbReference type="InterPro" id="IPR015433">
    <property type="entry name" value="PI3/4_kinase"/>
</dbReference>
<keyword evidence="1 6" id="KW-0808">Transferase</keyword>
<dbReference type="Gene3D" id="1.10.1070.11">
    <property type="entry name" value="Phosphatidylinositol 3-/4-kinase, catalytic domain"/>
    <property type="match status" value="1"/>
</dbReference>
<dbReference type="InterPro" id="IPR018936">
    <property type="entry name" value="PI3/4_kinase_CS"/>
</dbReference>
<dbReference type="GO" id="GO:0016303">
    <property type="term" value="F:1-phosphatidylinositol-3-kinase activity"/>
    <property type="evidence" value="ECO:0007669"/>
    <property type="project" value="UniProtKB-EC"/>
</dbReference>
<dbReference type="InterPro" id="IPR000403">
    <property type="entry name" value="PI3/4_kinase_cat_dom"/>
</dbReference>
<feature type="compositionally biased region" description="Low complexity" evidence="3">
    <location>
        <begin position="106"/>
        <end position="117"/>
    </location>
</feature>
<evidence type="ECO:0000256" key="1">
    <source>
        <dbReference type="ARBA" id="ARBA00022679"/>
    </source>
</evidence>
<name>A0ABQ9YLA8_9EUKA</name>
<dbReference type="Pfam" id="PF00613">
    <property type="entry name" value="PI3Ka"/>
    <property type="match status" value="1"/>
</dbReference>
<organism evidence="6 7">
    <name type="scientific">Blattamonas nauphoetae</name>
    <dbReference type="NCBI Taxonomy" id="2049346"/>
    <lineage>
        <taxon>Eukaryota</taxon>
        <taxon>Metamonada</taxon>
        <taxon>Preaxostyla</taxon>
        <taxon>Oxymonadida</taxon>
        <taxon>Blattamonas</taxon>
    </lineage>
</organism>
<feature type="compositionally biased region" description="Polar residues" evidence="3">
    <location>
        <begin position="84"/>
        <end position="105"/>
    </location>
</feature>
<accession>A0ABQ9YLA8</accession>
<dbReference type="Gene3D" id="3.30.1010.10">
    <property type="entry name" value="Phosphatidylinositol 3-kinase Catalytic Subunit, Chain A, domain 4"/>
    <property type="match status" value="1"/>
</dbReference>
<sequence length="796" mass="89510">MIIETWRKPTLSCIFEILSHPTWDNDSVLRLYAIKHLSELPNEELLDYLPQLTQSLIYDPIWDSSRDRLKHVKSQETKAVPPQTARQKTQTTPVSPSQKEYTSDLTSIQSHSTSTSIDKLHQSKSFTGTVGNIQTHLDAMGTPLKVTGGRPTTSQSFSVNPTSSSYVGDGPRRESDQQTNEAMSEFESSTTSGRSNQGYSFTYDNVGKHVGLESDTDQVSVGAISAEDSARSDFTTERDRFDSEPHTESTQYRPPQPPSSINTDKISIFKSKVLPVLARFKADSTDTALESLVVDHGDRSTEWRSVEELNGKFGITQAMIDLSLARLREREERGQKLVSDEMIELAKREEEKERLAQQNKKEEEKDHNTLTEPLSQTEPIIADDAIPETLPTKNTTYDSSHPAQPRSSISDQTDSLEMNKERSIVPTHKQNLKGTGYDDTVISENDDLIFEPIEGEHHYDPAPLDSFVPPVELGIDEDSSQPEPSPYSPPTSSQMDLTRPAPIAPPSMPQIVLQGAKPSPPRRDDEQRRPGNQVEESNHSFMYKSLDDVRQDMLCVQIVSVFDRLFKSENLDLKLSPYQVVAIGANPPLGLIEFVPSKSIERIKLEDQSIANYFRSHNRDDSSPLGYPPEVLDNFIRSCAGYSVITFLLTVGDRHLDNLLVTPDGKMFHVDFGMFLGHDVKFRPSPMKLSKEMIDCMGGIESSHFGRFISLCCEAYSIARRKGANLILSLFRMMRKAKIPDLEDARGLTLVLMKFKLELTETEANYYMVQQIGKSTSAFFPSMVDKIHIFAQSWRN</sequence>
<feature type="domain" description="PIK helical" evidence="5">
    <location>
        <begin position="1"/>
        <end position="123"/>
    </location>
</feature>
<dbReference type="PROSITE" id="PS51545">
    <property type="entry name" value="PIK_HELICAL"/>
    <property type="match status" value="1"/>
</dbReference>
<dbReference type="Pfam" id="PF00454">
    <property type="entry name" value="PI3_PI4_kinase"/>
    <property type="match status" value="1"/>
</dbReference>
<feature type="domain" description="PI3K/PI4K catalytic" evidence="4">
    <location>
        <begin position="507"/>
        <end position="780"/>
    </location>
</feature>
<proteinExistence type="predicted"/>
<dbReference type="InterPro" id="IPR016024">
    <property type="entry name" value="ARM-type_fold"/>
</dbReference>
<evidence type="ECO:0000259" key="5">
    <source>
        <dbReference type="PROSITE" id="PS51545"/>
    </source>
</evidence>
<feature type="region of interest" description="Disordered" evidence="3">
    <location>
        <begin position="349"/>
        <end position="373"/>
    </location>
</feature>
<dbReference type="InterPro" id="IPR042236">
    <property type="entry name" value="PI3K_accessory_sf"/>
</dbReference>
<dbReference type="EMBL" id="JARBJD010000002">
    <property type="protein sequence ID" value="KAK2964541.1"/>
    <property type="molecule type" value="Genomic_DNA"/>
</dbReference>
<dbReference type="Proteomes" id="UP001281761">
    <property type="component" value="Unassembled WGS sequence"/>
</dbReference>
<dbReference type="PROSITE" id="PS00916">
    <property type="entry name" value="PI3_4_KINASE_2"/>
    <property type="match status" value="1"/>
</dbReference>
<feature type="region of interest" description="Disordered" evidence="3">
    <location>
        <begin position="72"/>
        <end position="119"/>
    </location>
</feature>
<feature type="region of interest" description="Disordered" evidence="3">
    <location>
        <begin position="141"/>
        <end position="200"/>
    </location>
</feature>
<feature type="region of interest" description="Disordered" evidence="3">
    <location>
        <begin position="225"/>
        <end position="261"/>
    </location>
</feature>
<evidence type="ECO:0000256" key="2">
    <source>
        <dbReference type="ARBA" id="ARBA00022777"/>
    </source>
</evidence>
<feature type="compositionally biased region" description="Basic and acidic residues" evidence="3">
    <location>
        <begin position="349"/>
        <end position="369"/>
    </location>
</feature>
<reference evidence="6 7" key="1">
    <citation type="journal article" date="2022" name="bioRxiv">
        <title>Genomics of Preaxostyla Flagellates Illuminates Evolutionary Transitions and the Path Towards Mitochondrial Loss.</title>
        <authorList>
            <person name="Novak L.V.F."/>
            <person name="Treitli S.C."/>
            <person name="Pyrih J."/>
            <person name="Halakuc P."/>
            <person name="Pipaliya S.V."/>
            <person name="Vacek V."/>
            <person name="Brzon O."/>
            <person name="Soukal P."/>
            <person name="Eme L."/>
            <person name="Dacks J.B."/>
            <person name="Karnkowska A."/>
            <person name="Elias M."/>
            <person name="Hampl V."/>
        </authorList>
    </citation>
    <scope>NUCLEOTIDE SEQUENCE [LARGE SCALE GENOMIC DNA]</scope>
    <source>
        <strain evidence="6">NAU3</strain>
        <tissue evidence="6">Gut</tissue>
    </source>
</reference>
<evidence type="ECO:0000313" key="6">
    <source>
        <dbReference type="EMBL" id="KAK2964541.1"/>
    </source>
</evidence>
<protein>
    <submittedName>
        <fullName evidence="6">Phosphatidylinositol 3-kinase, root</fullName>
        <ecNumber evidence="6">2.7.1.137</ecNumber>
    </submittedName>
</protein>
<dbReference type="InterPro" id="IPR011009">
    <property type="entry name" value="Kinase-like_dom_sf"/>
</dbReference>
<feature type="compositionally biased region" description="Basic and acidic residues" evidence="3">
    <location>
        <begin position="228"/>
        <end position="247"/>
    </location>
</feature>
<dbReference type="PANTHER" id="PTHR10048:SF7">
    <property type="entry name" value="PHOSPHATIDYLINOSITOL 3-KINASE CATALYTIC SUBUNIT TYPE 3"/>
    <property type="match status" value="1"/>
</dbReference>
<dbReference type="InterPro" id="IPR036940">
    <property type="entry name" value="PI3/4_kinase_cat_sf"/>
</dbReference>
<gene>
    <name evidence="6" type="ORF">BLNAU_457</name>
</gene>
<dbReference type="EC" id="2.7.1.137" evidence="6"/>
<dbReference type="SUPFAM" id="SSF48371">
    <property type="entry name" value="ARM repeat"/>
    <property type="match status" value="1"/>
</dbReference>
<feature type="compositionally biased region" description="Polar residues" evidence="3">
    <location>
        <begin position="150"/>
        <end position="166"/>
    </location>
</feature>
<keyword evidence="2" id="KW-0418">Kinase</keyword>
<feature type="region of interest" description="Disordered" evidence="3">
    <location>
        <begin position="387"/>
        <end position="417"/>
    </location>
</feature>
<feature type="region of interest" description="Disordered" evidence="3">
    <location>
        <begin position="456"/>
        <end position="539"/>
    </location>
</feature>
<dbReference type="InterPro" id="IPR001263">
    <property type="entry name" value="PI3K_accessory_dom"/>
</dbReference>
<dbReference type="SUPFAM" id="SSF56112">
    <property type="entry name" value="Protein kinase-like (PK-like)"/>
    <property type="match status" value="1"/>
</dbReference>
<dbReference type="Gene3D" id="1.25.40.70">
    <property type="entry name" value="Phosphatidylinositol 3-kinase, accessory domain (PIK)"/>
    <property type="match status" value="1"/>
</dbReference>
<feature type="compositionally biased region" description="Polar residues" evidence="3">
    <location>
        <begin position="391"/>
        <end position="416"/>
    </location>
</feature>
<dbReference type="SMART" id="SM00146">
    <property type="entry name" value="PI3Kc"/>
    <property type="match status" value="1"/>
</dbReference>
<feature type="compositionally biased region" description="Polar residues" evidence="3">
    <location>
        <begin position="248"/>
        <end position="261"/>
    </location>
</feature>
<dbReference type="InterPro" id="IPR057756">
    <property type="entry name" value="PI3-kinase_type3/VPS34_cat"/>
</dbReference>